<evidence type="ECO:0000256" key="6">
    <source>
        <dbReference type="ARBA" id="ARBA00023170"/>
    </source>
</evidence>
<dbReference type="PANTHER" id="PTHR48063">
    <property type="entry name" value="LRR RECEPTOR-LIKE KINASE"/>
    <property type="match status" value="1"/>
</dbReference>
<accession>A0ABU6TKK1</accession>
<dbReference type="InterPro" id="IPR032675">
    <property type="entry name" value="LRR_dom_sf"/>
</dbReference>
<dbReference type="Pfam" id="PF00560">
    <property type="entry name" value="LRR_1"/>
    <property type="match status" value="9"/>
</dbReference>
<dbReference type="PRINTS" id="PR00019">
    <property type="entry name" value="LEURICHRPT"/>
</dbReference>
<evidence type="ECO:0000256" key="5">
    <source>
        <dbReference type="ARBA" id="ARBA00023136"/>
    </source>
</evidence>
<dbReference type="Proteomes" id="UP001341840">
    <property type="component" value="Unassembled WGS sequence"/>
</dbReference>
<dbReference type="EMBL" id="JASCZI010091170">
    <property type="protein sequence ID" value="MED6149301.1"/>
    <property type="molecule type" value="Genomic_DNA"/>
</dbReference>
<comment type="subcellular location">
    <subcellularLocation>
        <location evidence="1">Membrane</location>
        <topology evidence="1">Single-pass type I membrane protein</topology>
    </subcellularLocation>
</comment>
<keyword evidence="7" id="KW-0325">Glycoprotein</keyword>
<keyword evidence="3" id="KW-0732">Signal</keyword>
<dbReference type="Gene3D" id="3.80.10.10">
    <property type="entry name" value="Ribonuclease Inhibitor"/>
    <property type="match status" value="1"/>
</dbReference>
<evidence type="ECO:0000256" key="2">
    <source>
        <dbReference type="ARBA" id="ARBA00022692"/>
    </source>
</evidence>
<evidence type="ECO:0000313" key="9">
    <source>
        <dbReference type="EMBL" id="MED6149301.1"/>
    </source>
</evidence>
<comment type="caution">
    <text evidence="9">The sequence shown here is derived from an EMBL/GenBank/DDBJ whole genome shotgun (WGS) entry which is preliminary data.</text>
</comment>
<evidence type="ECO:0000256" key="1">
    <source>
        <dbReference type="ARBA" id="ARBA00004479"/>
    </source>
</evidence>
<keyword evidence="2 8" id="KW-0812">Transmembrane</keyword>
<dbReference type="PANTHER" id="PTHR48063:SF112">
    <property type="entry name" value="RECEPTOR LIKE PROTEIN 30-LIKE"/>
    <property type="match status" value="1"/>
</dbReference>
<evidence type="ECO:0000313" key="10">
    <source>
        <dbReference type="Proteomes" id="UP001341840"/>
    </source>
</evidence>
<dbReference type="InterPro" id="IPR046956">
    <property type="entry name" value="RLP23-like"/>
</dbReference>
<reference evidence="9 10" key="1">
    <citation type="journal article" date="2023" name="Plants (Basel)">
        <title>Bridging the Gap: Combining Genomics and Transcriptomics Approaches to Understand Stylosanthes scabra, an Orphan Legume from the Brazilian Caatinga.</title>
        <authorList>
            <person name="Ferreira-Neto J.R.C."/>
            <person name="da Silva M.D."/>
            <person name="Binneck E."/>
            <person name="de Melo N.F."/>
            <person name="da Silva R.H."/>
            <person name="de Melo A.L.T.M."/>
            <person name="Pandolfi V."/>
            <person name="Bustamante F.O."/>
            <person name="Brasileiro-Vidal A.C."/>
            <person name="Benko-Iseppon A.M."/>
        </authorList>
    </citation>
    <scope>NUCLEOTIDE SEQUENCE [LARGE SCALE GENOMIC DNA]</scope>
    <source>
        <tissue evidence="9">Leaves</tissue>
    </source>
</reference>
<keyword evidence="5 8" id="KW-0472">Membrane</keyword>
<keyword evidence="6" id="KW-0675">Receptor</keyword>
<evidence type="ECO:0000256" key="4">
    <source>
        <dbReference type="ARBA" id="ARBA00022989"/>
    </source>
</evidence>
<dbReference type="InterPro" id="IPR001611">
    <property type="entry name" value="Leu-rich_rpt"/>
</dbReference>
<dbReference type="SUPFAM" id="SSF52058">
    <property type="entry name" value="L domain-like"/>
    <property type="match status" value="1"/>
</dbReference>
<name>A0ABU6TKK1_9FABA</name>
<gene>
    <name evidence="9" type="ORF">PIB30_061087</name>
</gene>
<evidence type="ECO:0000256" key="3">
    <source>
        <dbReference type="ARBA" id="ARBA00022729"/>
    </source>
</evidence>
<keyword evidence="10" id="KW-1185">Reference proteome</keyword>
<evidence type="ECO:0000256" key="8">
    <source>
        <dbReference type="SAM" id="Phobius"/>
    </source>
</evidence>
<dbReference type="SMART" id="SM00365">
    <property type="entry name" value="LRR_SD22"/>
    <property type="match status" value="3"/>
</dbReference>
<organism evidence="9 10">
    <name type="scientific">Stylosanthes scabra</name>
    <dbReference type="NCBI Taxonomy" id="79078"/>
    <lineage>
        <taxon>Eukaryota</taxon>
        <taxon>Viridiplantae</taxon>
        <taxon>Streptophyta</taxon>
        <taxon>Embryophyta</taxon>
        <taxon>Tracheophyta</taxon>
        <taxon>Spermatophyta</taxon>
        <taxon>Magnoliopsida</taxon>
        <taxon>eudicotyledons</taxon>
        <taxon>Gunneridae</taxon>
        <taxon>Pentapetalae</taxon>
        <taxon>rosids</taxon>
        <taxon>fabids</taxon>
        <taxon>Fabales</taxon>
        <taxon>Fabaceae</taxon>
        <taxon>Papilionoideae</taxon>
        <taxon>50 kb inversion clade</taxon>
        <taxon>dalbergioids sensu lato</taxon>
        <taxon>Dalbergieae</taxon>
        <taxon>Pterocarpus clade</taxon>
        <taxon>Stylosanthes</taxon>
    </lineage>
</organism>
<protein>
    <submittedName>
        <fullName evidence="9">Uncharacterized protein</fullName>
    </submittedName>
</protein>
<evidence type="ECO:0000256" key="7">
    <source>
        <dbReference type="ARBA" id="ARBA00023180"/>
    </source>
</evidence>
<feature type="transmembrane region" description="Helical" evidence="8">
    <location>
        <begin position="359"/>
        <end position="382"/>
    </location>
</feature>
<proteinExistence type="predicted"/>
<keyword evidence="4 8" id="KW-1133">Transmembrane helix</keyword>
<sequence>MKSLGTLCLSNNQINGSIPENLDEIIPELRYLALDNNHIDGSIPTSLCKLRALVTIDISNNKLSGRIPDCWRNGIIGDIDLSSNNLSVFMEIPLSINFTKLLILDLGENRLSGTIPSWKNYTFPELQILRLRGNSFIGVVPSNLCQFVKLQILDLANNDLRGVIPHCIGKIIGMVSKTKSLSNWIPVNDTKQWNQEDVKQVIKGRELDYTKNLVLLTNLDLSNNRLEGPIPKELSSLSGLHGLNLSFNNLSGEIPEMIGDMRSLESIDFSHNKLFGAIPSSMSSLTFLSQLNLSNNNFSGPIPRGNQLQVLNDPLSYTGNPFLCGIPLETICPGDDYHQYPHGGDYEDEAGENDKLDKILVYFVIALGFATGFWGIIGVLYLKNNWRYACFGYVDKVADRIYVAIVLKVAKFKNKLQ</sequence>